<feature type="region of interest" description="Disordered" evidence="1">
    <location>
        <begin position="1022"/>
        <end position="1150"/>
    </location>
</feature>
<dbReference type="Proteomes" id="UP000256645">
    <property type="component" value="Unassembled WGS sequence"/>
</dbReference>
<feature type="compositionally biased region" description="Polar residues" evidence="1">
    <location>
        <begin position="338"/>
        <end position="347"/>
    </location>
</feature>
<feature type="compositionally biased region" description="Polar residues" evidence="1">
    <location>
        <begin position="822"/>
        <end position="833"/>
    </location>
</feature>
<feature type="compositionally biased region" description="Low complexity" evidence="1">
    <location>
        <begin position="479"/>
        <end position="489"/>
    </location>
</feature>
<organism evidence="2 3">
    <name type="scientific">Coleophoma cylindrospora</name>
    <dbReference type="NCBI Taxonomy" id="1849047"/>
    <lineage>
        <taxon>Eukaryota</taxon>
        <taxon>Fungi</taxon>
        <taxon>Dikarya</taxon>
        <taxon>Ascomycota</taxon>
        <taxon>Pezizomycotina</taxon>
        <taxon>Leotiomycetes</taxon>
        <taxon>Helotiales</taxon>
        <taxon>Dermateaceae</taxon>
        <taxon>Coleophoma</taxon>
    </lineage>
</organism>
<dbReference type="STRING" id="1849047.A0A3D8S7Y4"/>
<feature type="compositionally biased region" description="Pro residues" evidence="1">
    <location>
        <begin position="23"/>
        <end position="43"/>
    </location>
</feature>
<feature type="region of interest" description="Disordered" evidence="1">
    <location>
        <begin position="816"/>
        <end position="837"/>
    </location>
</feature>
<feature type="compositionally biased region" description="Basic and acidic residues" evidence="1">
    <location>
        <begin position="218"/>
        <end position="233"/>
    </location>
</feature>
<feature type="compositionally biased region" description="Basic and acidic residues" evidence="1">
    <location>
        <begin position="499"/>
        <end position="526"/>
    </location>
</feature>
<feature type="compositionally biased region" description="Polar residues" evidence="1">
    <location>
        <begin position="153"/>
        <end position="164"/>
    </location>
</feature>
<feature type="compositionally biased region" description="Polar residues" evidence="1">
    <location>
        <begin position="235"/>
        <end position="244"/>
    </location>
</feature>
<feature type="compositionally biased region" description="Pro residues" evidence="1">
    <location>
        <begin position="118"/>
        <end position="131"/>
    </location>
</feature>
<feature type="compositionally biased region" description="Basic and acidic residues" evidence="1">
    <location>
        <begin position="317"/>
        <end position="331"/>
    </location>
</feature>
<feature type="compositionally biased region" description="Polar residues" evidence="1">
    <location>
        <begin position="401"/>
        <end position="412"/>
    </location>
</feature>
<name>A0A3D8S7Y4_9HELO</name>
<evidence type="ECO:0000313" key="3">
    <source>
        <dbReference type="Proteomes" id="UP000256645"/>
    </source>
</evidence>
<feature type="compositionally biased region" description="Polar residues" evidence="1">
    <location>
        <begin position="1072"/>
        <end position="1083"/>
    </location>
</feature>
<dbReference type="InterPro" id="IPR036609">
    <property type="entry name" value="LCCL_sf"/>
</dbReference>
<gene>
    <name evidence="2" type="ORF">BP6252_03528</name>
</gene>
<reference evidence="2 3" key="1">
    <citation type="journal article" date="2018" name="IMA Fungus">
        <title>IMA Genome-F 9: Draft genome sequence of Annulohypoxylon stygium, Aspergillus mulundensis, Berkeleyomyces basicola (syn. Thielaviopsis basicola), Ceratocystis smalleyi, two Cercospora beticola strains, Coleophoma cylindrospora, Fusarium fracticaudum, Phialophora cf. hyalina, and Morchella septimelata.</title>
        <authorList>
            <person name="Wingfield B.D."/>
            <person name="Bills G.F."/>
            <person name="Dong Y."/>
            <person name="Huang W."/>
            <person name="Nel W.J."/>
            <person name="Swalarsk-Parry B.S."/>
            <person name="Vaghefi N."/>
            <person name="Wilken P.M."/>
            <person name="An Z."/>
            <person name="de Beer Z.W."/>
            <person name="De Vos L."/>
            <person name="Chen L."/>
            <person name="Duong T.A."/>
            <person name="Gao Y."/>
            <person name="Hammerbacher A."/>
            <person name="Kikkert J.R."/>
            <person name="Li Y."/>
            <person name="Li H."/>
            <person name="Li K."/>
            <person name="Li Q."/>
            <person name="Liu X."/>
            <person name="Ma X."/>
            <person name="Naidoo K."/>
            <person name="Pethybridge S.J."/>
            <person name="Sun J."/>
            <person name="Steenkamp E.T."/>
            <person name="van der Nest M.A."/>
            <person name="van Wyk S."/>
            <person name="Wingfield M.J."/>
            <person name="Xiong C."/>
            <person name="Yue Q."/>
            <person name="Zhang X."/>
        </authorList>
    </citation>
    <scope>NUCLEOTIDE SEQUENCE [LARGE SCALE GENOMIC DNA]</scope>
    <source>
        <strain evidence="2 3">BP6252</strain>
    </source>
</reference>
<feature type="region of interest" description="Disordered" evidence="1">
    <location>
        <begin position="1"/>
        <end position="784"/>
    </location>
</feature>
<evidence type="ECO:0008006" key="4">
    <source>
        <dbReference type="Google" id="ProtNLM"/>
    </source>
</evidence>
<dbReference type="Pfam" id="PF08642">
    <property type="entry name" value="Rxt3"/>
    <property type="match status" value="1"/>
</dbReference>
<evidence type="ECO:0000313" key="2">
    <source>
        <dbReference type="EMBL" id="RDW82416.1"/>
    </source>
</evidence>
<sequence length="1150" mass="127411">MDPRQPPQHPFSRSTASPYGRAPFPPSANPPPFPPSSHAPNAPPTYAEHQRRPSGPPYYPEQRGYAQDGTQMPASGTGQGHSRHPSSSSIGHGTPVNRSMPPPSSPQQQTSQQAPHHPYGPPPPRPPPVSVGPPAAFPSGRELPSLASLAGRASSTNMSISSMLGESRGPPPPPPSQYTSPITTNAPPPSGMYAGTTHASPRVNASRPDYPPFSRRPQTPEHPRPYDPHDRRANSAGSPPSTAALTPEMRRWGTPQTYGQRPPPERGLPPVEERREPIRVANPNVPPRPSSQPTAFNPPPSRIPDSVRPPVQNEVPFGRREEQMPRAEQGRQEPPYQRPSTFSNSDNPVYAYAERERQEREAQMRREQDRERAREQEREQRDRAIFEHRLRQQQEHEIQLAQRNSQNAQSRAPESRDPPAWMRPDYAPRPTYEQAPPEQRPTPSQPGSSNYDHPRSSAPPYSSHAAYAWTDPRYPPTSQPSSQPQQRAPGPAPAPAPISHHETVLQERLERQRSINEQQRHQEEMMYSRSSRRPQYLSHESPNRRPQEEPPSAQQRFLGIQEINRKGRVSPLPQAVQGAQAQIGTPGGEPGIKSEFGRMFSGIGSGVGGGLSASSPAPNGSSNLPFTSAGQLRKEDLEAAEAQDSPIENGSHPIARTASQGDRRRKLKDEDARGDEDSTGRQTPSGNGKRQKRHHRYKPKHSDLRTLLTSTSHHHHRLEEQASSPSQSNLTPFKSIKGASGFPSPPGESKAPPSLHHHHVQVRHHHPSQAKAPAPPVNTIEPLPKTKIRSNAVLESVSHLPRRHLGHEYYQPVLKPGKFSRSDNPNRGFASTPTPLPRFDGNENCTFTIRVARIHLSSVSREEITARRAVWGTDVYTDDSDVVAACIHQGWFLGEWAEDIDKSLLNLEIGKPRHPGERIVYPDTLEEPPARGPMPVRQNRDLHVTVLILPALEKYSSLTRFGMKSREWGHKHDGYTGIHDGLSFMIQKISWVDGVDSYEERNEGKKMKLRPNVNIDDMEAEYEASQRTDGNEDGDLVESFERGGPGPLDPDLGTIKAAGRNWWKKSKDKSKGTTAEKQVSIQKPLSDAADEGKEKAKETEQATTAPVSPPQQTNGGAVRSGSGSETSQTARSTPKPLKERLSDMFKREDF</sequence>
<feature type="compositionally biased region" description="Pro residues" evidence="1">
    <location>
        <begin position="284"/>
        <end position="302"/>
    </location>
</feature>
<feature type="compositionally biased region" description="Low complexity" evidence="1">
    <location>
        <begin position="612"/>
        <end position="624"/>
    </location>
</feature>
<feature type="compositionally biased region" description="Basic and acidic residues" evidence="1">
    <location>
        <begin position="353"/>
        <end position="398"/>
    </location>
</feature>
<feature type="compositionally biased region" description="Basic and acidic residues" evidence="1">
    <location>
        <begin position="1136"/>
        <end position="1150"/>
    </location>
</feature>
<feature type="compositionally biased region" description="Basic and acidic residues" evidence="1">
    <location>
        <begin position="1090"/>
        <end position="1100"/>
    </location>
</feature>
<feature type="compositionally biased region" description="Basic and acidic residues" evidence="1">
    <location>
        <begin position="667"/>
        <end position="679"/>
    </location>
</feature>
<feature type="compositionally biased region" description="Polar residues" evidence="1">
    <location>
        <begin position="1101"/>
        <end position="1132"/>
    </location>
</feature>
<proteinExistence type="predicted"/>
<dbReference type="Gene3D" id="2.170.130.20">
    <property type="entry name" value="LCCL-like domain"/>
    <property type="match status" value="1"/>
</dbReference>
<dbReference type="AlphaFoldDB" id="A0A3D8S7Y4"/>
<accession>A0A3D8S7Y4</accession>
<dbReference type="InterPro" id="IPR013951">
    <property type="entry name" value="Rxt3"/>
</dbReference>
<protein>
    <recommendedName>
        <fullName evidence="4">Rxt3-domain-containing protein</fullName>
    </recommendedName>
</protein>
<feature type="compositionally biased region" description="Basic residues" evidence="1">
    <location>
        <begin position="689"/>
        <end position="699"/>
    </location>
</feature>
<comment type="caution">
    <text evidence="2">The sequence shown here is derived from an EMBL/GenBank/DDBJ whole genome shotgun (WGS) entry which is preliminary data.</text>
</comment>
<feature type="compositionally biased region" description="Low complexity" evidence="1">
    <location>
        <begin position="106"/>
        <end position="117"/>
    </location>
</feature>
<dbReference type="EMBL" id="PDLM01000003">
    <property type="protein sequence ID" value="RDW82416.1"/>
    <property type="molecule type" value="Genomic_DNA"/>
</dbReference>
<feature type="compositionally biased region" description="Polar residues" evidence="1">
    <location>
        <begin position="721"/>
        <end position="732"/>
    </location>
</feature>
<evidence type="ECO:0000256" key="1">
    <source>
        <dbReference type="SAM" id="MobiDB-lite"/>
    </source>
</evidence>
<dbReference type="OrthoDB" id="3596986at2759"/>
<feature type="compositionally biased region" description="Low complexity" evidence="1">
    <location>
        <begin position="456"/>
        <end position="468"/>
    </location>
</feature>
<keyword evidence="3" id="KW-1185">Reference proteome</keyword>
<feature type="compositionally biased region" description="Basic residues" evidence="1">
    <location>
        <begin position="755"/>
        <end position="768"/>
    </location>
</feature>